<evidence type="ECO:0000313" key="5">
    <source>
        <dbReference type="Proteomes" id="UP001233999"/>
    </source>
</evidence>
<dbReference type="EMBL" id="JASPKZ010008863">
    <property type="protein sequence ID" value="KAJ9578737.1"/>
    <property type="molecule type" value="Genomic_DNA"/>
</dbReference>
<reference evidence="4" key="2">
    <citation type="submission" date="2023-05" db="EMBL/GenBank/DDBJ databases">
        <authorList>
            <person name="Fouks B."/>
        </authorList>
    </citation>
    <scope>NUCLEOTIDE SEQUENCE</scope>
    <source>
        <strain evidence="4">Stay&amp;Tobe</strain>
        <tissue evidence="4">Testes</tissue>
    </source>
</reference>
<reference evidence="4" key="1">
    <citation type="journal article" date="2023" name="IScience">
        <title>Live-bearing cockroach genome reveals convergent evolutionary mechanisms linked to viviparity in insects and beyond.</title>
        <authorList>
            <person name="Fouks B."/>
            <person name="Harrison M.C."/>
            <person name="Mikhailova A.A."/>
            <person name="Marchal E."/>
            <person name="English S."/>
            <person name="Carruthers M."/>
            <person name="Jennings E.C."/>
            <person name="Chiamaka E.L."/>
            <person name="Frigard R.A."/>
            <person name="Pippel M."/>
            <person name="Attardo G.M."/>
            <person name="Benoit J.B."/>
            <person name="Bornberg-Bauer E."/>
            <person name="Tobe S.S."/>
        </authorList>
    </citation>
    <scope>NUCLEOTIDE SEQUENCE</scope>
    <source>
        <strain evidence="4">Stay&amp;Tobe</strain>
    </source>
</reference>
<dbReference type="InterPro" id="IPR055432">
    <property type="entry name" value="STING_LBD"/>
</dbReference>
<proteinExistence type="predicted"/>
<feature type="compositionally biased region" description="Polar residues" evidence="2">
    <location>
        <begin position="52"/>
        <end position="62"/>
    </location>
</feature>
<evidence type="ECO:0000313" key="4">
    <source>
        <dbReference type="EMBL" id="KAJ9578737.1"/>
    </source>
</evidence>
<dbReference type="GO" id="GO:0061709">
    <property type="term" value="P:reticulophagy"/>
    <property type="evidence" value="ECO:0007669"/>
    <property type="project" value="TreeGrafter"/>
</dbReference>
<keyword evidence="1" id="KW-0175">Coiled coil</keyword>
<dbReference type="GO" id="GO:0000045">
    <property type="term" value="P:autophagosome assembly"/>
    <property type="evidence" value="ECO:0007669"/>
    <property type="project" value="TreeGrafter"/>
</dbReference>
<feature type="domain" description="STING ligand-binding" evidence="3">
    <location>
        <begin position="442"/>
        <end position="641"/>
    </location>
</feature>
<dbReference type="GO" id="GO:0061507">
    <property type="term" value="F:2',3'-cyclic GMP-AMP binding"/>
    <property type="evidence" value="ECO:0007669"/>
    <property type="project" value="TreeGrafter"/>
</dbReference>
<dbReference type="InterPro" id="IPR029158">
    <property type="entry name" value="STING"/>
</dbReference>
<dbReference type="PANTHER" id="PTHR34339">
    <property type="entry name" value="STIMULATOR OF INTERFERON GENES PROTEIN"/>
    <property type="match status" value="1"/>
</dbReference>
<dbReference type="GO" id="GO:0002218">
    <property type="term" value="P:activation of innate immune response"/>
    <property type="evidence" value="ECO:0007669"/>
    <property type="project" value="InterPro"/>
</dbReference>
<evidence type="ECO:0000256" key="2">
    <source>
        <dbReference type="SAM" id="MobiDB-lite"/>
    </source>
</evidence>
<dbReference type="Pfam" id="PF15009">
    <property type="entry name" value="STING_LBD"/>
    <property type="match status" value="1"/>
</dbReference>
<dbReference type="GO" id="GO:0045087">
    <property type="term" value="P:innate immune response"/>
    <property type="evidence" value="ECO:0007669"/>
    <property type="project" value="TreeGrafter"/>
</dbReference>
<dbReference type="GO" id="GO:0016239">
    <property type="term" value="P:positive regulation of macroautophagy"/>
    <property type="evidence" value="ECO:0007669"/>
    <property type="project" value="TreeGrafter"/>
</dbReference>
<protein>
    <recommendedName>
        <fullName evidence="3">STING ligand-binding domain-containing protein</fullName>
    </recommendedName>
</protein>
<dbReference type="Gene3D" id="3.40.50.12100">
    <property type="entry name" value="Stimulator of interferon genes protein"/>
    <property type="match status" value="1"/>
</dbReference>
<evidence type="ECO:0000259" key="3">
    <source>
        <dbReference type="Pfam" id="PF15009"/>
    </source>
</evidence>
<name>A0AAD7ZEC4_DIPPU</name>
<dbReference type="GO" id="GO:0005776">
    <property type="term" value="C:autophagosome"/>
    <property type="evidence" value="ECO:0007669"/>
    <property type="project" value="TreeGrafter"/>
</dbReference>
<dbReference type="GO" id="GO:0032481">
    <property type="term" value="P:positive regulation of type I interferon production"/>
    <property type="evidence" value="ECO:0007669"/>
    <property type="project" value="InterPro"/>
</dbReference>
<dbReference type="InterPro" id="IPR038623">
    <property type="entry name" value="STING_C_sf"/>
</dbReference>
<feature type="region of interest" description="Disordered" evidence="2">
    <location>
        <begin position="52"/>
        <end position="77"/>
    </location>
</feature>
<feature type="coiled-coil region" evidence="1">
    <location>
        <begin position="240"/>
        <end position="274"/>
    </location>
</feature>
<accession>A0AAD7ZEC4</accession>
<comment type="caution">
    <text evidence="4">The sequence shown here is derived from an EMBL/GenBank/DDBJ whole genome shotgun (WGS) entry which is preliminary data.</text>
</comment>
<evidence type="ECO:0000256" key="1">
    <source>
        <dbReference type="SAM" id="Coils"/>
    </source>
</evidence>
<dbReference type="GO" id="GO:0005789">
    <property type="term" value="C:endoplasmic reticulum membrane"/>
    <property type="evidence" value="ECO:0007669"/>
    <property type="project" value="TreeGrafter"/>
</dbReference>
<dbReference type="Proteomes" id="UP001233999">
    <property type="component" value="Unassembled WGS sequence"/>
</dbReference>
<gene>
    <name evidence="4" type="ORF">L9F63_005026</name>
</gene>
<dbReference type="AlphaFoldDB" id="A0AAD7ZEC4"/>
<keyword evidence="5" id="KW-1185">Reference proteome</keyword>
<dbReference type="GO" id="GO:0035438">
    <property type="term" value="F:cyclic-di-GMP binding"/>
    <property type="evidence" value="ECO:0007669"/>
    <property type="project" value="TreeGrafter"/>
</dbReference>
<sequence length="658" mass="76136">MAVKQCRNACDQLVYDDDRLEDRVELPRRLKNDEARYYDSHHHFEKVKYLSNNPSKTKSRNAVISRPKDKISGSANRQGQYKITQKVNHMKDDFDIRINEEEQDMLTYLEKKLKTVSDEYNSFMNELVILNENKGAIRLQLKRVNEEIEALNKCKIKFISTLHKIEERENSLQYEINELSNCMDEINGEIKQFYKECVGHVENSNEILCKQHDTRDCVITIDKYDSEDVIDEDACDVHLVENCNDEVKLYKLCLEQAKQKIEMLEAEIACNLESGMTENFHNVTQIHSHDFNFDDKCNLKTDGAECSFSQSGSRPESRCEIFNGSEMNLSNNSLFGQKCSMEDGSENISLENNIEELKKELMDILMEECNLFKKEMFNVIGQEVKENISSAVEEKISTFENVVQQNLSLIKRDRRNSNNFVEETNHAADPILYEEPDFQYLDYGSILAFNYFYGYLKLILPVHAFGPPPKGIKGKIEAYINAQHLTPESFLLPKLLILVPLTLDTPPDPIELSRDEGSAEGKYWIESAVSLQPEVVARAGNTKRPYSVPVYKIKDPDKVEKPKYVAATIALKSLFDVVNMNPEDSFEIRQNLQETILSFCRTLEIFLNESEDCKDLCEIIRFAHKDSYGNRVNIARLILNRKDKLTTETNKCERRHMV</sequence>
<dbReference type="PANTHER" id="PTHR34339:SF1">
    <property type="entry name" value="STIMULATOR OF INTERFERON GENES PROTEIN"/>
    <property type="match status" value="1"/>
</dbReference>
<organism evidence="4 5">
    <name type="scientific">Diploptera punctata</name>
    <name type="common">Pacific beetle cockroach</name>
    <dbReference type="NCBI Taxonomy" id="6984"/>
    <lineage>
        <taxon>Eukaryota</taxon>
        <taxon>Metazoa</taxon>
        <taxon>Ecdysozoa</taxon>
        <taxon>Arthropoda</taxon>
        <taxon>Hexapoda</taxon>
        <taxon>Insecta</taxon>
        <taxon>Pterygota</taxon>
        <taxon>Neoptera</taxon>
        <taxon>Polyneoptera</taxon>
        <taxon>Dictyoptera</taxon>
        <taxon>Blattodea</taxon>
        <taxon>Blaberoidea</taxon>
        <taxon>Blaberidae</taxon>
        <taxon>Diplopterinae</taxon>
        <taxon>Diploptera</taxon>
    </lineage>
</organism>